<proteinExistence type="inferred from homology"/>
<dbReference type="InterPro" id="IPR038050">
    <property type="entry name" value="Neuro_actylchol_rec"/>
</dbReference>
<reference evidence="3 4" key="1">
    <citation type="submission" date="2021-04" db="EMBL/GenBank/DDBJ databases">
        <authorList>
            <person name="De Guttry C."/>
            <person name="Zahm M."/>
            <person name="Klopp C."/>
            <person name="Cabau C."/>
            <person name="Louis A."/>
            <person name="Berthelot C."/>
            <person name="Parey E."/>
            <person name="Roest Crollius H."/>
            <person name="Montfort J."/>
            <person name="Robinson-Rechavi M."/>
            <person name="Bucao C."/>
            <person name="Bouchez O."/>
            <person name="Gislard M."/>
            <person name="Lluch J."/>
            <person name="Milhes M."/>
            <person name="Lampietro C."/>
            <person name="Lopez Roques C."/>
            <person name="Donnadieu C."/>
            <person name="Braasch I."/>
            <person name="Desvignes T."/>
            <person name="Postlethwait J."/>
            <person name="Bobe J."/>
            <person name="Wedekind C."/>
            <person name="Guiguen Y."/>
        </authorList>
    </citation>
    <scope>NUCLEOTIDE SEQUENCE [LARGE SCALE GENOMIC DNA]</scope>
    <source>
        <strain evidence="3">Cs_M1</strain>
        <tissue evidence="3">Blood</tissue>
    </source>
</reference>
<dbReference type="InterPro" id="IPR005552">
    <property type="entry name" value="Scramblase"/>
</dbReference>
<comment type="similarity">
    <text evidence="1">Belongs to the phospholipid scramblase family.</text>
</comment>
<dbReference type="PANTHER" id="PTHR23248:SF40">
    <property type="entry name" value="PHOSPHOLIPID SCRAMBLASE"/>
    <property type="match status" value="1"/>
</dbReference>
<evidence type="ECO:0000313" key="4">
    <source>
        <dbReference type="Proteomes" id="UP001356427"/>
    </source>
</evidence>
<accession>A0AAN8L1H5</accession>
<feature type="region of interest" description="Disordered" evidence="2">
    <location>
        <begin position="206"/>
        <end position="266"/>
    </location>
</feature>
<dbReference type="EMBL" id="JAGTTL010000025">
    <property type="protein sequence ID" value="KAK6302972.1"/>
    <property type="molecule type" value="Genomic_DNA"/>
</dbReference>
<dbReference type="Proteomes" id="UP001356427">
    <property type="component" value="Unassembled WGS sequence"/>
</dbReference>
<dbReference type="GO" id="GO:0017128">
    <property type="term" value="F:phospholipid scramblase activity"/>
    <property type="evidence" value="ECO:0007669"/>
    <property type="project" value="InterPro"/>
</dbReference>
<feature type="compositionally biased region" description="Gly residues" evidence="2">
    <location>
        <begin position="240"/>
        <end position="249"/>
    </location>
</feature>
<dbReference type="SUPFAM" id="SSF90112">
    <property type="entry name" value="Neurotransmitter-gated ion-channel transmembrane pore"/>
    <property type="match status" value="1"/>
</dbReference>
<dbReference type="Pfam" id="PF03803">
    <property type="entry name" value="Scramblase"/>
    <property type="match status" value="1"/>
</dbReference>
<evidence type="ECO:0000256" key="1">
    <source>
        <dbReference type="ARBA" id="ARBA00005350"/>
    </source>
</evidence>
<evidence type="ECO:0000313" key="3">
    <source>
        <dbReference type="EMBL" id="KAK6302972.1"/>
    </source>
</evidence>
<dbReference type="InterPro" id="IPR036719">
    <property type="entry name" value="Neuro-gated_channel_TM_sf"/>
</dbReference>
<feature type="compositionally biased region" description="Low complexity" evidence="2">
    <location>
        <begin position="218"/>
        <end position="231"/>
    </location>
</feature>
<dbReference type="GO" id="GO:0006811">
    <property type="term" value="P:monoatomic ion transport"/>
    <property type="evidence" value="ECO:0007669"/>
    <property type="project" value="InterPro"/>
</dbReference>
<gene>
    <name evidence="3" type="ORF">J4Q44_G00273270</name>
</gene>
<dbReference type="AlphaFoldDB" id="A0AAN8L1H5"/>
<evidence type="ECO:0000256" key="2">
    <source>
        <dbReference type="SAM" id="MobiDB-lite"/>
    </source>
</evidence>
<dbReference type="GO" id="GO:0005886">
    <property type="term" value="C:plasma membrane"/>
    <property type="evidence" value="ECO:0007669"/>
    <property type="project" value="TreeGrafter"/>
</dbReference>
<comment type="caution">
    <text evidence="3">The sequence shown here is derived from an EMBL/GenBank/DDBJ whole genome shotgun (WGS) entry which is preliminary data.</text>
</comment>
<protein>
    <recommendedName>
        <fullName evidence="5">Phospholipid scramblase</fullName>
    </recommendedName>
</protein>
<keyword evidence="4" id="KW-1185">Reference proteome</keyword>
<name>A0AAN8L1H5_9TELE</name>
<dbReference type="Gene3D" id="1.20.58.390">
    <property type="entry name" value="Neurotransmitter-gated ion-channel transmembrane domain"/>
    <property type="match status" value="1"/>
</dbReference>
<dbReference type="PANTHER" id="PTHR23248">
    <property type="entry name" value="PHOSPHOLIPID SCRAMBLASE-RELATED"/>
    <property type="match status" value="1"/>
</dbReference>
<sequence length="477" mass="53180">MILLAQTVFLILIAKKTLNGGRNIFLVPCRRRSSLGLITKAEEYTMNTARSELVFSRLRERDGLMKYALEKIQSTQQQNYLESENKEWFLVGRVIDRVCFITMALSFLMGTIGIFLTGHFNQPPSVSFPSDTTIPRFSPVPLTPIAHPLSQKQDLNYMDACLLDTNFSQEMPGSGPQMTMSAVTAQPLPFGRLEREKHIESLFRAFHSRRRPSADPQGLPGSLPHHGPPDLGSEDQRLGLGPGDPGGKGENGHVRPRASGGPETAGQEGLALLDTVSQLHITARPELQGPQCVSRRTYSIATVDSSEQLFVAVEESSCMCLQCCGPARSCSLQGFDRQARQVFLFERPLRVDACCLGCCLMEIRVYTPQRQLLGSIQQRWSMFTPLLEVCDSDGTSTIRIQGSCCPCRCLSNQEFQVVSAIGEKIGSIWKKWPGFNEECNMDHEYFGLEVPQDMTSQTKLLLLAATFLLNYMFFEMS</sequence>
<evidence type="ECO:0008006" key="5">
    <source>
        <dbReference type="Google" id="ProtNLM"/>
    </source>
</evidence>
<organism evidence="3 4">
    <name type="scientific">Coregonus suidteri</name>
    <dbReference type="NCBI Taxonomy" id="861788"/>
    <lineage>
        <taxon>Eukaryota</taxon>
        <taxon>Metazoa</taxon>
        <taxon>Chordata</taxon>
        <taxon>Craniata</taxon>
        <taxon>Vertebrata</taxon>
        <taxon>Euteleostomi</taxon>
        <taxon>Actinopterygii</taxon>
        <taxon>Neopterygii</taxon>
        <taxon>Teleostei</taxon>
        <taxon>Protacanthopterygii</taxon>
        <taxon>Salmoniformes</taxon>
        <taxon>Salmonidae</taxon>
        <taxon>Coregoninae</taxon>
        <taxon>Coregonus</taxon>
    </lineage>
</organism>